<keyword evidence="2" id="KW-1185">Reference proteome</keyword>
<dbReference type="RefSeq" id="WP_209461685.1">
    <property type="nucleotide sequence ID" value="NZ_CP110224.1"/>
</dbReference>
<organism evidence="1 2">
    <name type="scientific">Virgibacillus natechei</name>
    <dbReference type="NCBI Taxonomy" id="1216297"/>
    <lineage>
        <taxon>Bacteria</taxon>
        <taxon>Bacillati</taxon>
        <taxon>Bacillota</taxon>
        <taxon>Bacilli</taxon>
        <taxon>Bacillales</taxon>
        <taxon>Bacillaceae</taxon>
        <taxon>Virgibacillus</taxon>
    </lineage>
</organism>
<sequence length="129" mass="13892">MANLTNAQRNNLLNLVNQLSQNMTNDTSGLSKNFSIDLPGFSADGGLNLDFGSREEETDVPDVPDVPGSPTTMRDVLLNLVNEQVEVTTPFGGVTGTLIAVRNDYIALVEATGAQTLVRMENIELVNEL</sequence>
<protein>
    <submittedName>
        <fullName evidence="1">Secreted protein with Ig-like and vWFA domain</fullName>
    </submittedName>
</protein>
<evidence type="ECO:0000313" key="1">
    <source>
        <dbReference type="EMBL" id="MBP1968458.1"/>
    </source>
</evidence>
<dbReference type="Proteomes" id="UP001519345">
    <property type="component" value="Unassembled WGS sequence"/>
</dbReference>
<gene>
    <name evidence="1" type="ORF">J2Z83_000550</name>
</gene>
<reference evidence="1 2" key="1">
    <citation type="submission" date="2021-03" db="EMBL/GenBank/DDBJ databases">
        <title>Genomic Encyclopedia of Type Strains, Phase IV (KMG-IV): sequencing the most valuable type-strain genomes for metagenomic binning, comparative biology and taxonomic classification.</title>
        <authorList>
            <person name="Goeker M."/>
        </authorList>
    </citation>
    <scope>NUCLEOTIDE SEQUENCE [LARGE SCALE GENOMIC DNA]</scope>
    <source>
        <strain evidence="1 2">DSM 25609</strain>
    </source>
</reference>
<name>A0ABS4IC30_9BACI</name>
<comment type="caution">
    <text evidence="1">The sequence shown here is derived from an EMBL/GenBank/DDBJ whole genome shotgun (WGS) entry which is preliminary data.</text>
</comment>
<dbReference type="EMBL" id="JAGGKX010000002">
    <property type="protein sequence ID" value="MBP1968458.1"/>
    <property type="molecule type" value="Genomic_DNA"/>
</dbReference>
<accession>A0ABS4IC30</accession>
<evidence type="ECO:0000313" key="2">
    <source>
        <dbReference type="Proteomes" id="UP001519345"/>
    </source>
</evidence>
<proteinExistence type="predicted"/>